<protein>
    <submittedName>
        <fullName evidence="2">Uncharacterized protein</fullName>
    </submittedName>
</protein>
<evidence type="ECO:0000313" key="2">
    <source>
        <dbReference type="EMBL" id="GEU63983.1"/>
    </source>
</evidence>
<dbReference type="EMBL" id="BKCJ010004942">
    <property type="protein sequence ID" value="GEU63983.1"/>
    <property type="molecule type" value="Genomic_DNA"/>
</dbReference>
<proteinExistence type="predicted"/>
<sequence>MDTELVKASKKTTEGSSKRAGGKLEQEDARRQRIKEENESAELKRCLEIISDDEDNVTIKATPLSSKSPTIVYCKIYKEERKSFFKFIRADGRVYADKDEIKDLSEKG</sequence>
<reference evidence="2" key="1">
    <citation type="journal article" date="2019" name="Sci. Rep.">
        <title>Draft genome of Tanacetum cinerariifolium, the natural source of mosquito coil.</title>
        <authorList>
            <person name="Yamashiro T."/>
            <person name="Shiraishi A."/>
            <person name="Satake H."/>
            <person name="Nakayama K."/>
        </authorList>
    </citation>
    <scope>NUCLEOTIDE SEQUENCE</scope>
</reference>
<organism evidence="2">
    <name type="scientific">Tanacetum cinerariifolium</name>
    <name type="common">Dalmatian daisy</name>
    <name type="synonym">Chrysanthemum cinerariifolium</name>
    <dbReference type="NCBI Taxonomy" id="118510"/>
    <lineage>
        <taxon>Eukaryota</taxon>
        <taxon>Viridiplantae</taxon>
        <taxon>Streptophyta</taxon>
        <taxon>Embryophyta</taxon>
        <taxon>Tracheophyta</taxon>
        <taxon>Spermatophyta</taxon>
        <taxon>Magnoliopsida</taxon>
        <taxon>eudicotyledons</taxon>
        <taxon>Gunneridae</taxon>
        <taxon>Pentapetalae</taxon>
        <taxon>asterids</taxon>
        <taxon>campanulids</taxon>
        <taxon>Asterales</taxon>
        <taxon>Asteraceae</taxon>
        <taxon>Asteroideae</taxon>
        <taxon>Anthemideae</taxon>
        <taxon>Anthemidinae</taxon>
        <taxon>Tanacetum</taxon>
    </lineage>
</organism>
<gene>
    <name evidence="2" type="ORF">Tci_035961</name>
</gene>
<name>A0A6L2LQ89_TANCI</name>
<evidence type="ECO:0000256" key="1">
    <source>
        <dbReference type="SAM" id="MobiDB-lite"/>
    </source>
</evidence>
<feature type="region of interest" description="Disordered" evidence="1">
    <location>
        <begin position="1"/>
        <end position="37"/>
    </location>
</feature>
<accession>A0A6L2LQ89</accession>
<comment type="caution">
    <text evidence="2">The sequence shown here is derived from an EMBL/GenBank/DDBJ whole genome shotgun (WGS) entry which is preliminary data.</text>
</comment>
<dbReference type="AlphaFoldDB" id="A0A6L2LQ89"/>